<feature type="region of interest" description="Disordered" evidence="5">
    <location>
        <begin position="187"/>
        <end position="236"/>
    </location>
</feature>
<dbReference type="Pfam" id="PF02674">
    <property type="entry name" value="Colicin_V"/>
    <property type="match status" value="1"/>
</dbReference>
<evidence type="ECO:0000313" key="8">
    <source>
        <dbReference type="Proteomes" id="UP000001929"/>
    </source>
</evidence>
<dbReference type="HOGENOM" id="CLU_092720_0_0_5"/>
<protein>
    <submittedName>
        <fullName evidence="7">Colicin V production protein</fullName>
    </submittedName>
</protein>
<feature type="transmembrane region" description="Helical" evidence="6">
    <location>
        <begin position="12"/>
        <end position="30"/>
    </location>
</feature>
<dbReference type="InterPro" id="IPR052719">
    <property type="entry name" value="CvpA-like"/>
</dbReference>
<dbReference type="PhylomeDB" id="Q2RXD5"/>
<feature type="transmembrane region" description="Helical" evidence="6">
    <location>
        <begin position="36"/>
        <end position="58"/>
    </location>
</feature>
<dbReference type="GO" id="GO:0016020">
    <property type="term" value="C:membrane"/>
    <property type="evidence" value="ECO:0007669"/>
    <property type="project" value="UniProtKB-SubCell"/>
</dbReference>
<reference evidence="7 8" key="1">
    <citation type="journal article" date="2011" name="Stand. Genomic Sci.">
        <title>Complete genome sequence of Rhodospirillum rubrum type strain (S1).</title>
        <authorList>
            <person name="Munk A.C."/>
            <person name="Copeland A."/>
            <person name="Lucas S."/>
            <person name="Lapidus A."/>
            <person name="Del Rio T.G."/>
            <person name="Barry K."/>
            <person name="Detter J.C."/>
            <person name="Hammon N."/>
            <person name="Israni S."/>
            <person name="Pitluck S."/>
            <person name="Brettin T."/>
            <person name="Bruce D."/>
            <person name="Han C."/>
            <person name="Tapia R."/>
            <person name="Gilna P."/>
            <person name="Schmutz J."/>
            <person name="Larimer F."/>
            <person name="Land M."/>
            <person name="Kyrpides N.C."/>
            <person name="Mavromatis K."/>
            <person name="Richardson P."/>
            <person name="Rohde M."/>
            <person name="Goker M."/>
            <person name="Klenk H.P."/>
            <person name="Zhang Y."/>
            <person name="Roberts G.P."/>
            <person name="Reslewic S."/>
            <person name="Schwartz D.C."/>
        </authorList>
    </citation>
    <scope>NUCLEOTIDE SEQUENCE [LARGE SCALE GENOMIC DNA]</scope>
    <source>
        <strain evidence="8">ATCC 11170 / ATH 1.1.1 / DSM 467 / LMG 4362 / NCIMB 8255 / S1</strain>
    </source>
</reference>
<dbReference type="EMBL" id="CP000230">
    <property type="protein sequence ID" value="ABC21210.1"/>
    <property type="molecule type" value="Genomic_DNA"/>
</dbReference>
<keyword evidence="4 6" id="KW-0472">Membrane</keyword>
<evidence type="ECO:0000256" key="2">
    <source>
        <dbReference type="ARBA" id="ARBA00022692"/>
    </source>
</evidence>
<organism evidence="7 8">
    <name type="scientific">Rhodospirillum rubrum (strain ATCC 11170 / ATH 1.1.1 / DSM 467 / LMG 4362 / NCIMB 8255 / S1)</name>
    <dbReference type="NCBI Taxonomy" id="269796"/>
    <lineage>
        <taxon>Bacteria</taxon>
        <taxon>Pseudomonadati</taxon>
        <taxon>Pseudomonadota</taxon>
        <taxon>Alphaproteobacteria</taxon>
        <taxon>Rhodospirillales</taxon>
        <taxon>Rhodospirillaceae</taxon>
        <taxon>Rhodospirillum</taxon>
    </lineage>
</organism>
<dbReference type="KEGG" id="rru:Rru_A0405"/>
<evidence type="ECO:0000256" key="1">
    <source>
        <dbReference type="ARBA" id="ARBA00004141"/>
    </source>
</evidence>
<evidence type="ECO:0000256" key="6">
    <source>
        <dbReference type="SAM" id="Phobius"/>
    </source>
</evidence>
<dbReference type="eggNOG" id="COG1286">
    <property type="taxonomic scope" value="Bacteria"/>
</dbReference>
<comment type="subcellular location">
    <subcellularLocation>
        <location evidence="1">Membrane</location>
        <topology evidence="1">Multi-pass membrane protein</topology>
    </subcellularLocation>
</comment>
<keyword evidence="3 6" id="KW-1133">Transmembrane helix</keyword>
<gene>
    <name evidence="7" type="ordered locus">Rru_A0405</name>
</gene>
<dbReference type="AlphaFoldDB" id="Q2RXD5"/>
<keyword evidence="8" id="KW-1185">Reference proteome</keyword>
<dbReference type="PATRIC" id="fig|269796.9.peg.461"/>
<evidence type="ECO:0000256" key="3">
    <source>
        <dbReference type="ARBA" id="ARBA00022989"/>
    </source>
</evidence>
<dbReference type="GO" id="GO:0009403">
    <property type="term" value="P:toxin biosynthetic process"/>
    <property type="evidence" value="ECO:0007669"/>
    <property type="project" value="InterPro"/>
</dbReference>
<dbReference type="PANTHER" id="PTHR36926:SF1">
    <property type="entry name" value="COLICIN V PRODUCTION PROTEIN"/>
    <property type="match status" value="1"/>
</dbReference>
<dbReference type="STRING" id="269796.Rru_A0405"/>
<proteinExistence type="predicted"/>
<feature type="compositionally biased region" description="Basic and acidic residues" evidence="5">
    <location>
        <begin position="190"/>
        <end position="200"/>
    </location>
</feature>
<evidence type="ECO:0000256" key="5">
    <source>
        <dbReference type="SAM" id="MobiDB-lite"/>
    </source>
</evidence>
<feature type="transmembrane region" description="Helical" evidence="6">
    <location>
        <begin position="112"/>
        <end position="131"/>
    </location>
</feature>
<dbReference type="InterPro" id="IPR003825">
    <property type="entry name" value="Colicin-V_CvpA"/>
</dbReference>
<name>Q2RXD5_RHORT</name>
<dbReference type="EnsemblBacteria" id="ABC21210">
    <property type="protein sequence ID" value="ABC21210"/>
    <property type="gene ID" value="Rru_A0405"/>
</dbReference>
<keyword evidence="2 6" id="KW-0812">Transmembrane</keyword>
<evidence type="ECO:0000256" key="4">
    <source>
        <dbReference type="ARBA" id="ARBA00023136"/>
    </source>
</evidence>
<accession>Q2RXD5</accession>
<sequence length="236" mass="25626">MSGWPINPLDILVLAVLLISAALAFFRGFVHETLAVGAWAGAIVSAVYGMPLVSPLFLDLMPRFPWAADIAAAATIFLVMLLGLSILTTMVAKQVQKSALNTLDRSLGFLFGLLRGGVLLIAGYVAVSWLLPVDRQPDWMRTARSMPMIENGASSALALLPANLQARERALRSDTATVKQDAETLLDTGRSVRDAQRSFDRLNSPRPEAPRAPTDSPTGYDSGERQEMNRLFESTQ</sequence>
<dbReference type="Proteomes" id="UP000001929">
    <property type="component" value="Chromosome"/>
</dbReference>
<dbReference type="PANTHER" id="PTHR36926">
    <property type="entry name" value="COLICIN V PRODUCTION PROTEIN"/>
    <property type="match status" value="1"/>
</dbReference>
<dbReference type="RefSeq" id="WP_011388164.1">
    <property type="nucleotide sequence ID" value="NC_007643.1"/>
</dbReference>
<evidence type="ECO:0000313" key="7">
    <source>
        <dbReference type="EMBL" id="ABC21210.1"/>
    </source>
</evidence>
<feature type="transmembrane region" description="Helical" evidence="6">
    <location>
        <begin position="70"/>
        <end position="92"/>
    </location>
</feature>